<feature type="region of interest" description="Disordered" evidence="2">
    <location>
        <begin position="51"/>
        <end position="74"/>
    </location>
</feature>
<dbReference type="Proteomes" id="UP001626550">
    <property type="component" value="Unassembled WGS sequence"/>
</dbReference>
<evidence type="ECO:0000313" key="3">
    <source>
        <dbReference type="EMBL" id="KAL3311940.1"/>
    </source>
</evidence>
<comment type="caution">
    <text evidence="3">The sequence shown here is derived from an EMBL/GenBank/DDBJ whole genome shotgun (WGS) entry which is preliminary data.</text>
</comment>
<evidence type="ECO:0000313" key="4">
    <source>
        <dbReference type="Proteomes" id="UP001626550"/>
    </source>
</evidence>
<name>A0ABD2PWY7_9PLAT</name>
<sequence>MLDAMERQMKAETKELEDEIAQMEELLNRDRAAFERERLAWEEENQNKQVDELKGATRTSATLPVAHSGQSLGDRVMGELLREKSKSKKFSIFSN</sequence>
<keyword evidence="1" id="KW-0175">Coiled coil</keyword>
<protein>
    <submittedName>
        <fullName evidence="3">Uncharacterized protein</fullName>
    </submittedName>
</protein>
<proteinExistence type="predicted"/>
<evidence type="ECO:0000256" key="1">
    <source>
        <dbReference type="SAM" id="Coils"/>
    </source>
</evidence>
<dbReference type="EMBL" id="JBJKFK010001947">
    <property type="protein sequence ID" value="KAL3311940.1"/>
    <property type="molecule type" value="Genomic_DNA"/>
</dbReference>
<evidence type="ECO:0000256" key="2">
    <source>
        <dbReference type="SAM" id="MobiDB-lite"/>
    </source>
</evidence>
<accession>A0ABD2PWY7</accession>
<gene>
    <name evidence="3" type="ORF">Ciccas_009478</name>
</gene>
<keyword evidence="4" id="KW-1185">Reference proteome</keyword>
<feature type="coiled-coil region" evidence="1">
    <location>
        <begin position="2"/>
        <end position="33"/>
    </location>
</feature>
<reference evidence="3 4" key="1">
    <citation type="submission" date="2024-11" db="EMBL/GenBank/DDBJ databases">
        <title>Adaptive evolution of stress response genes in parasites aligns with host niche diversity.</title>
        <authorList>
            <person name="Hahn C."/>
            <person name="Resl P."/>
        </authorList>
    </citation>
    <scope>NUCLEOTIDE SEQUENCE [LARGE SCALE GENOMIC DNA]</scope>
    <source>
        <strain evidence="3">EGGRZ-B1_66</strain>
        <tissue evidence="3">Body</tissue>
    </source>
</reference>
<dbReference type="AlphaFoldDB" id="A0ABD2PWY7"/>
<organism evidence="3 4">
    <name type="scientific">Cichlidogyrus casuarinus</name>
    <dbReference type="NCBI Taxonomy" id="1844966"/>
    <lineage>
        <taxon>Eukaryota</taxon>
        <taxon>Metazoa</taxon>
        <taxon>Spiralia</taxon>
        <taxon>Lophotrochozoa</taxon>
        <taxon>Platyhelminthes</taxon>
        <taxon>Monogenea</taxon>
        <taxon>Monopisthocotylea</taxon>
        <taxon>Dactylogyridea</taxon>
        <taxon>Ancyrocephalidae</taxon>
        <taxon>Cichlidogyrus</taxon>
    </lineage>
</organism>